<accession>A0ABM0TCE5</accession>
<reference evidence="5" key="1">
    <citation type="journal article" date="2014" name="Nat. Commun.">
        <title>The emerging biofuel crop Camelina sativa retains a highly undifferentiated hexaploid genome structure.</title>
        <authorList>
            <person name="Kagale S."/>
            <person name="Koh C."/>
            <person name="Nixon J."/>
            <person name="Bollina V."/>
            <person name="Clarke W.E."/>
            <person name="Tuteja R."/>
            <person name="Spillane C."/>
            <person name="Robinson S.J."/>
            <person name="Links M.G."/>
            <person name="Clarke C."/>
            <person name="Higgins E.E."/>
            <person name="Huebert T."/>
            <person name="Sharpe A.G."/>
            <person name="Parkin I.A."/>
        </authorList>
    </citation>
    <scope>NUCLEOTIDE SEQUENCE [LARGE SCALE GENOMIC DNA]</scope>
    <source>
        <strain evidence="5">cv. DH55</strain>
    </source>
</reference>
<sequence>MSVAEVFETVDKNKDGKISLDEFAEAMRAFNLSITSEELENMFRVLDMDGDGQIDADEFVLGLELENVNVETTLKQAFDSYDMNGVGKISASDIHFVLNRQGEKHTMEECVVMVQAVDADGDGFIDFEKFKTMMMV</sequence>
<evidence type="ECO:0000313" key="6">
    <source>
        <dbReference type="RefSeq" id="XP_010424139.1"/>
    </source>
</evidence>
<dbReference type="PROSITE" id="PS00018">
    <property type="entry name" value="EF_HAND_1"/>
    <property type="match status" value="2"/>
</dbReference>
<dbReference type="RefSeq" id="XP_010424139.1">
    <property type="nucleotide sequence ID" value="XM_010425837.2"/>
</dbReference>
<reference evidence="6" key="2">
    <citation type="submission" date="2025-08" db="UniProtKB">
        <authorList>
            <consortium name="RefSeq"/>
        </authorList>
    </citation>
    <scope>IDENTIFICATION</scope>
    <source>
        <tissue evidence="6">Leaf</tissue>
    </source>
</reference>
<dbReference type="PANTHER" id="PTHR10891">
    <property type="entry name" value="EF-HAND CALCIUM-BINDING DOMAIN CONTAINING PROTEIN"/>
    <property type="match status" value="1"/>
</dbReference>
<evidence type="ECO:0000259" key="4">
    <source>
        <dbReference type="PROSITE" id="PS50222"/>
    </source>
</evidence>
<proteinExistence type="predicted"/>
<dbReference type="SUPFAM" id="SSF47473">
    <property type="entry name" value="EF-hand"/>
    <property type="match status" value="1"/>
</dbReference>
<evidence type="ECO:0000256" key="2">
    <source>
        <dbReference type="ARBA" id="ARBA00022737"/>
    </source>
</evidence>
<dbReference type="GeneID" id="104709185"/>
<protein>
    <submittedName>
        <fullName evidence="6">Probable calcium-binding protein CML32</fullName>
    </submittedName>
</protein>
<feature type="domain" description="EF-hand" evidence="4">
    <location>
        <begin position="1"/>
        <end position="33"/>
    </location>
</feature>
<dbReference type="SMART" id="SM00054">
    <property type="entry name" value="EFh"/>
    <property type="match status" value="4"/>
</dbReference>
<name>A0ABM0TCE5_CAMSA</name>
<dbReference type="Proteomes" id="UP000694864">
    <property type="component" value="Chromosome 8"/>
</dbReference>
<dbReference type="PROSITE" id="PS50222">
    <property type="entry name" value="EF_HAND_2"/>
    <property type="match status" value="4"/>
</dbReference>
<gene>
    <name evidence="6" type="primary">LOC104709185</name>
</gene>
<evidence type="ECO:0000313" key="5">
    <source>
        <dbReference type="Proteomes" id="UP000694864"/>
    </source>
</evidence>
<feature type="domain" description="EF-hand" evidence="4">
    <location>
        <begin position="105"/>
        <end position="136"/>
    </location>
</feature>
<dbReference type="InterPro" id="IPR018247">
    <property type="entry name" value="EF_Hand_1_Ca_BS"/>
</dbReference>
<evidence type="ECO:0000256" key="1">
    <source>
        <dbReference type="ARBA" id="ARBA00022723"/>
    </source>
</evidence>
<dbReference type="Pfam" id="PF13499">
    <property type="entry name" value="EF-hand_7"/>
    <property type="match status" value="2"/>
</dbReference>
<dbReference type="InterPro" id="IPR039647">
    <property type="entry name" value="EF_hand_pair_protein_CML-like"/>
</dbReference>
<dbReference type="InterPro" id="IPR002048">
    <property type="entry name" value="EF_hand_dom"/>
</dbReference>
<keyword evidence="3" id="KW-0106">Calcium</keyword>
<dbReference type="CDD" id="cd00051">
    <property type="entry name" value="EFh"/>
    <property type="match status" value="1"/>
</dbReference>
<feature type="domain" description="EF-hand" evidence="4">
    <location>
        <begin position="34"/>
        <end position="69"/>
    </location>
</feature>
<feature type="domain" description="EF-hand" evidence="4">
    <location>
        <begin position="71"/>
        <end position="104"/>
    </location>
</feature>
<keyword evidence="1" id="KW-0479">Metal-binding</keyword>
<dbReference type="Gene3D" id="1.10.238.10">
    <property type="entry name" value="EF-hand"/>
    <property type="match status" value="2"/>
</dbReference>
<keyword evidence="5" id="KW-1185">Reference proteome</keyword>
<dbReference type="InterPro" id="IPR011992">
    <property type="entry name" value="EF-hand-dom_pair"/>
</dbReference>
<keyword evidence="2" id="KW-0677">Repeat</keyword>
<organism evidence="5 6">
    <name type="scientific">Camelina sativa</name>
    <name type="common">False flax</name>
    <name type="synonym">Myagrum sativum</name>
    <dbReference type="NCBI Taxonomy" id="90675"/>
    <lineage>
        <taxon>Eukaryota</taxon>
        <taxon>Viridiplantae</taxon>
        <taxon>Streptophyta</taxon>
        <taxon>Embryophyta</taxon>
        <taxon>Tracheophyta</taxon>
        <taxon>Spermatophyta</taxon>
        <taxon>Magnoliopsida</taxon>
        <taxon>eudicotyledons</taxon>
        <taxon>Gunneridae</taxon>
        <taxon>Pentapetalae</taxon>
        <taxon>rosids</taxon>
        <taxon>malvids</taxon>
        <taxon>Brassicales</taxon>
        <taxon>Brassicaceae</taxon>
        <taxon>Camelineae</taxon>
        <taxon>Camelina</taxon>
    </lineage>
</organism>
<evidence type="ECO:0000256" key="3">
    <source>
        <dbReference type="ARBA" id="ARBA00022837"/>
    </source>
</evidence>